<comment type="caution">
    <text evidence="5">The sequence shown here is derived from an EMBL/GenBank/DDBJ whole genome shotgun (WGS) entry which is preliminary data.</text>
</comment>
<dbReference type="InterPro" id="IPR002469">
    <property type="entry name" value="Peptidase_S9B_N"/>
</dbReference>
<accession>A0ABN1LBL5</accession>
<protein>
    <submittedName>
        <fullName evidence="5">Prolyl oligopeptidase family serine peptidase</fullName>
    </submittedName>
</protein>
<feature type="domain" description="Peptidase S9 prolyl oligopeptidase catalytic" evidence="3">
    <location>
        <begin position="640"/>
        <end position="834"/>
    </location>
</feature>
<evidence type="ECO:0000256" key="2">
    <source>
        <dbReference type="SAM" id="SignalP"/>
    </source>
</evidence>
<dbReference type="SUPFAM" id="SSF53474">
    <property type="entry name" value="alpha/beta-Hydrolases"/>
    <property type="match status" value="1"/>
</dbReference>
<dbReference type="RefSeq" id="WP_343855518.1">
    <property type="nucleotide sequence ID" value="NZ_BAAAFD010000001.1"/>
</dbReference>
<keyword evidence="2" id="KW-0732">Signal</keyword>
<dbReference type="SUPFAM" id="SSF82171">
    <property type="entry name" value="DPP6 N-terminal domain-like"/>
    <property type="match status" value="1"/>
</dbReference>
<gene>
    <name evidence="5" type="ORF">GCM10009114_00200</name>
</gene>
<sequence>MHKSAKLLVVTLLSAGLTACSGTQTTVNDPLENSPSSSSQSGLANQTIKPANSSAVGTQSELTLEQIMADPDWIGREPESAFWGLDANTLYYSQKRAGTIVKDLFSLNLTTNEVNQVPLAQLHQASIKDRVFDHQKKWTAWIFENNVFVQNLNTQKTKQLTRDQDRVSKLQFLQDGRISYQKSDAIYAVDIESGMTAQLVSWKFAEAPTAVEAPKDYIAEQQLDLIKVLRQRRQRQTDQFEQQQQLQASNGTLANESFYLPTKHRTVEASLSPNGRYAIVAIEEEKPSRDEGDIMPNYVVDNGRIKAESVRRRVADAKPESQYLWLLDLVNGSQKQLSYTNLPRYNDDVLASVKKENAQAKGETYQPNRLPRDIGLLVDWGWSQSAIAWHNDGEQVAIMLEAWDNKDRWLTTVDLNKKTLVTQHRLHDDAWVNYNFNSFGWLNNETTLYFLSEHSGYSHLYLKPLNGSVRALTQGRYEVDNLTLTADDAYIYYQANQKHPGIYEIYRVNVSDGKIDMLTDLNGKTDYVLSDDATQLLLTHSKLTQPPELYVKAVGSTELAKQVTFTTSEAFKAINWTAPEIVPIKSSHVDQPIYSRVYLPKNHDQGEKRRAVVFNHGAGYLQNSHLGWSGYFREFMFHNMLVQQGYVVLDMDYRASAGYGRDWRTAIYRHMGKPETQDLVDGVDWLVENVNVDRQRIGTYGGSYGGFMTFMALFTEPDLFQAGAALRPVSDWAHYNHGYTSNILNIPDVDPIAYERSSPIYFAEGLTKPLLINAPMVDNNVFFVDVVRLVQRLIELEKENFETAIYPVEAHGFIEPSSWLDEYRRIYKLFEQNL</sequence>
<feature type="region of interest" description="Disordered" evidence="1">
    <location>
        <begin position="23"/>
        <end position="57"/>
    </location>
</feature>
<dbReference type="Proteomes" id="UP001500359">
    <property type="component" value="Unassembled WGS sequence"/>
</dbReference>
<dbReference type="InterPro" id="IPR001375">
    <property type="entry name" value="Peptidase_S9_cat"/>
</dbReference>
<evidence type="ECO:0000313" key="6">
    <source>
        <dbReference type="Proteomes" id="UP001500359"/>
    </source>
</evidence>
<dbReference type="PANTHER" id="PTHR11731">
    <property type="entry name" value="PROTEASE FAMILY S9B,C DIPEPTIDYL-PEPTIDASE IV-RELATED"/>
    <property type="match status" value="1"/>
</dbReference>
<reference evidence="5 6" key="1">
    <citation type="journal article" date="2019" name="Int. J. Syst. Evol. Microbiol.">
        <title>The Global Catalogue of Microorganisms (GCM) 10K type strain sequencing project: providing services to taxonomists for standard genome sequencing and annotation.</title>
        <authorList>
            <consortium name="The Broad Institute Genomics Platform"/>
            <consortium name="The Broad Institute Genome Sequencing Center for Infectious Disease"/>
            <person name="Wu L."/>
            <person name="Ma J."/>
        </authorList>
    </citation>
    <scope>NUCLEOTIDE SEQUENCE [LARGE SCALE GENOMIC DNA]</scope>
    <source>
        <strain evidence="5 6">JCM 15896</strain>
    </source>
</reference>
<dbReference type="Pfam" id="PF00930">
    <property type="entry name" value="DPPIV_N"/>
    <property type="match status" value="1"/>
</dbReference>
<feature type="domain" description="Dipeptidylpeptidase IV N-terminal" evidence="4">
    <location>
        <begin position="386"/>
        <end position="547"/>
    </location>
</feature>
<feature type="chain" id="PRO_5047473783" evidence="2">
    <location>
        <begin position="20"/>
        <end position="834"/>
    </location>
</feature>
<evidence type="ECO:0000259" key="4">
    <source>
        <dbReference type="Pfam" id="PF00930"/>
    </source>
</evidence>
<dbReference type="InterPro" id="IPR050278">
    <property type="entry name" value="Serine_Prot_S9B/DPPIV"/>
</dbReference>
<feature type="compositionally biased region" description="Polar residues" evidence="1">
    <location>
        <begin position="23"/>
        <end position="33"/>
    </location>
</feature>
<dbReference type="EMBL" id="BAAAFD010000001">
    <property type="protein sequence ID" value="GAA0851843.1"/>
    <property type="molecule type" value="Genomic_DNA"/>
</dbReference>
<name>A0ABN1LBL5_9ALTE</name>
<proteinExistence type="predicted"/>
<dbReference type="InterPro" id="IPR029058">
    <property type="entry name" value="AB_hydrolase_fold"/>
</dbReference>
<dbReference type="PANTHER" id="PTHR11731:SF193">
    <property type="entry name" value="DIPEPTIDYL PEPTIDASE 9"/>
    <property type="match status" value="1"/>
</dbReference>
<dbReference type="PROSITE" id="PS51257">
    <property type="entry name" value="PROKAR_LIPOPROTEIN"/>
    <property type="match status" value="1"/>
</dbReference>
<evidence type="ECO:0000313" key="5">
    <source>
        <dbReference type="EMBL" id="GAA0851843.1"/>
    </source>
</evidence>
<keyword evidence="6" id="KW-1185">Reference proteome</keyword>
<feature type="compositionally biased region" description="Polar residues" evidence="1">
    <location>
        <begin position="42"/>
        <end position="57"/>
    </location>
</feature>
<feature type="signal peptide" evidence="2">
    <location>
        <begin position="1"/>
        <end position="19"/>
    </location>
</feature>
<dbReference type="Gene3D" id="2.140.10.30">
    <property type="entry name" value="Dipeptidylpeptidase IV, N-terminal domain"/>
    <property type="match status" value="1"/>
</dbReference>
<evidence type="ECO:0000256" key="1">
    <source>
        <dbReference type="SAM" id="MobiDB-lite"/>
    </source>
</evidence>
<evidence type="ECO:0000259" key="3">
    <source>
        <dbReference type="Pfam" id="PF00326"/>
    </source>
</evidence>
<organism evidence="5 6">
    <name type="scientific">Aliiglaciecola litoralis</name>
    <dbReference type="NCBI Taxonomy" id="582857"/>
    <lineage>
        <taxon>Bacteria</taxon>
        <taxon>Pseudomonadati</taxon>
        <taxon>Pseudomonadota</taxon>
        <taxon>Gammaproteobacteria</taxon>
        <taxon>Alteromonadales</taxon>
        <taxon>Alteromonadaceae</taxon>
        <taxon>Aliiglaciecola</taxon>
    </lineage>
</organism>
<dbReference type="Pfam" id="PF00326">
    <property type="entry name" value="Peptidase_S9"/>
    <property type="match status" value="1"/>
</dbReference>
<dbReference type="Gene3D" id="3.40.50.1820">
    <property type="entry name" value="alpha/beta hydrolase"/>
    <property type="match status" value="1"/>
</dbReference>